<dbReference type="RefSeq" id="WP_030067726.1">
    <property type="nucleotide sequence ID" value="NZ_JRKI01000034.1"/>
</dbReference>
<organism evidence="2 3">
    <name type="scientific">Streptomyces natalensis ATCC 27448</name>
    <dbReference type="NCBI Taxonomy" id="1240678"/>
    <lineage>
        <taxon>Bacteria</taxon>
        <taxon>Bacillati</taxon>
        <taxon>Actinomycetota</taxon>
        <taxon>Actinomycetes</taxon>
        <taxon>Kitasatosporales</taxon>
        <taxon>Streptomycetaceae</taxon>
        <taxon>Streptomyces</taxon>
    </lineage>
</organism>
<proteinExistence type="predicted"/>
<evidence type="ECO:0000313" key="3">
    <source>
        <dbReference type="Proteomes" id="UP000032458"/>
    </source>
</evidence>
<keyword evidence="3" id="KW-1185">Reference proteome</keyword>
<protein>
    <submittedName>
        <fullName evidence="2">Uncharacterized protein</fullName>
    </submittedName>
</protein>
<dbReference type="EMBL" id="JRKI01000034">
    <property type="protein sequence ID" value="KIZ15491.1"/>
    <property type="molecule type" value="Genomic_DNA"/>
</dbReference>
<evidence type="ECO:0000313" key="2">
    <source>
        <dbReference type="EMBL" id="KIZ15491.1"/>
    </source>
</evidence>
<reference evidence="2 3" key="1">
    <citation type="submission" date="2014-09" db="EMBL/GenBank/DDBJ databases">
        <title>Draft genome sequence of Streptomyces natalensis ATCC 27448, producer of the antifungal pimaricin.</title>
        <authorList>
            <person name="Mendes M.V."/>
            <person name="Beites T."/>
            <person name="Pires S."/>
            <person name="Santos C.L."/>
            <person name="Moradas-Ferreira P."/>
        </authorList>
    </citation>
    <scope>NUCLEOTIDE SEQUENCE [LARGE SCALE GENOMIC DNA]</scope>
    <source>
        <strain evidence="2 3">ATCC 27448</strain>
    </source>
</reference>
<evidence type="ECO:0000256" key="1">
    <source>
        <dbReference type="SAM" id="MobiDB-lite"/>
    </source>
</evidence>
<dbReference type="PATRIC" id="fig|1240678.4.peg.6081"/>
<gene>
    <name evidence="2" type="ORF">SNA_28515</name>
</gene>
<accession>A0A0D7CHG0</accession>
<comment type="caution">
    <text evidence="2">The sequence shown here is derived from an EMBL/GenBank/DDBJ whole genome shotgun (WGS) entry which is preliminary data.</text>
</comment>
<dbReference type="AlphaFoldDB" id="A0A0D7CHG0"/>
<dbReference type="Proteomes" id="UP000032458">
    <property type="component" value="Unassembled WGS sequence"/>
</dbReference>
<feature type="region of interest" description="Disordered" evidence="1">
    <location>
        <begin position="74"/>
        <end position="112"/>
    </location>
</feature>
<sequence>MRDAVSRGRSADAGGVRGVRGLLLVALLALLQAALLAGICQLPSSQTGHCHFDAPAAVSGMSVGHCVSDGPELASAGAGKRHHPGSGAGRISQASGCHLRPHTPTGPGGKAIGAASLAAAAEATGDGSPHAVRTSAPGALSGRTAVLRC</sequence>
<name>A0A0D7CHG0_9ACTN</name>